<dbReference type="InterPro" id="IPR052562">
    <property type="entry name" value="Ketohexokinase-related"/>
</dbReference>
<evidence type="ECO:0000256" key="3">
    <source>
        <dbReference type="SAM" id="MobiDB-lite"/>
    </source>
</evidence>
<dbReference type="Gene3D" id="3.40.1190.20">
    <property type="match status" value="1"/>
</dbReference>
<dbReference type="AlphaFoldDB" id="A0A2T7WF23"/>
<evidence type="ECO:0000256" key="1">
    <source>
        <dbReference type="ARBA" id="ARBA00022679"/>
    </source>
</evidence>
<dbReference type="PROSITE" id="PS00584">
    <property type="entry name" value="PFKB_KINASES_2"/>
    <property type="match status" value="1"/>
</dbReference>
<proteinExistence type="predicted"/>
<feature type="domain" description="Carbohydrate kinase PfkB" evidence="4">
    <location>
        <begin position="7"/>
        <end position="285"/>
    </location>
</feature>
<dbReference type="InterPro" id="IPR029056">
    <property type="entry name" value="Ribokinase-like"/>
</dbReference>
<dbReference type="Proteomes" id="UP000244649">
    <property type="component" value="Unassembled WGS sequence"/>
</dbReference>
<evidence type="ECO:0000256" key="2">
    <source>
        <dbReference type="ARBA" id="ARBA00022777"/>
    </source>
</evidence>
<feature type="compositionally biased region" description="Low complexity" evidence="3">
    <location>
        <begin position="303"/>
        <end position="312"/>
    </location>
</feature>
<evidence type="ECO:0000259" key="4">
    <source>
        <dbReference type="Pfam" id="PF00294"/>
    </source>
</evidence>
<name>A0A2T7WF23_MICTE</name>
<dbReference type="EMBL" id="QDFT01000024">
    <property type="protein sequence ID" value="PVE69921.1"/>
    <property type="molecule type" value="Genomic_DNA"/>
</dbReference>
<dbReference type="RefSeq" id="WP_116537835.1">
    <property type="nucleotide sequence ID" value="NZ_QDFT01000024.1"/>
</dbReference>
<feature type="region of interest" description="Disordered" evidence="3">
    <location>
        <begin position="290"/>
        <end position="320"/>
    </location>
</feature>
<accession>A0A2T7WF23</accession>
<sequence length="320" mass="32613">MSEPRGVFVGLTTLDVVHVVDRAPAPNEKVTATAQFLAAGGPAANAAVTFAALGGQATLVTAIGRGSVAEVIVADLERHGVRIVDLTPDEGDRAPVSAVSVNPAKAQRSVVSIDATGASVAAPASADARALVGEAAVVLIDGHHPALAVAVAGAARAAGLPVVVDAGRWKPVMADLIDLDPHMLCSDDFRLPGTDSADDSARELRQLVGTVVTTHGGAPVDYRERGEPEGRIEVPPVNAIDTLGAGDVFHGAYAFALAAGEADIRERIAFAARIAGRRVATMGPREWLTALHAPSAPSPSPSVPTHSDPSSPGAEKQVRP</sequence>
<protein>
    <submittedName>
        <fullName evidence="5">Kinase</fullName>
    </submittedName>
</protein>
<dbReference type="SUPFAM" id="SSF53613">
    <property type="entry name" value="Ribokinase-like"/>
    <property type="match status" value="1"/>
</dbReference>
<organism evidence="5 6">
    <name type="scientific">Microbacterium testaceum</name>
    <name type="common">Aureobacterium testaceum</name>
    <name type="synonym">Brevibacterium testaceum</name>
    <dbReference type="NCBI Taxonomy" id="2033"/>
    <lineage>
        <taxon>Bacteria</taxon>
        <taxon>Bacillati</taxon>
        <taxon>Actinomycetota</taxon>
        <taxon>Actinomycetes</taxon>
        <taxon>Micrococcales</taxon>
        <taxon>Microbacteriaceae</taxon>
        <taxon>Microbacterium</taxon>
    </lineage>
</organism>
<reference evidence="5 6" key="1">
    <citation type="submission" date="2018-04" db="EMBL/GenBank/DDBJ databases">
        <authorList>
            <person name="Go L.Y."/>
            <person name="Mitchell J.A."/>
        </authorList>
    </citation>
    <scope>NUCLEOTIDE SEQUENCE [LARGE SCALE GENOMIC DNA]</scope>
    <source>
        <strain evidence="5 6">TPD7010</strain>
    </source>
</reference>
<dbReference type="PANTHER" id="PTHR42774:SF3">
    <property type="entry name" value="KETOHEXOKINASE"/>
    <property type="match status" value="1"/>
</dbReference>
<gene>
    <name evidence="5" type="ORF">DC432_10380</name>
</gene>
<dbReference type="PANTHER" id="PTHR42774">
    <property type="entry name" value="PHOSPHOTRANSFERASE SYSTEM TRANSPORT PROTEIN"/>
    <property type="match status" value="1"/>
</dbReference>
<dbReference type="InterPro" id="IPR011611">
    <property type="entry name" value="PfkB_dom"/>
</dbReference>
<comment type="caution">
    <text evidence="5">The sequence shown here is derived from an EMBL/GenBank/DDBJ whole genome shotgun (WGS) entry which is preliminary data.</text>
</comment>
<evidence type="ECO:0000313" key="6">
    <source>
        <dbReference type="Proteomes" id="UP000244649"/>
    </source>
</evidence>
<dbReference type="Pfam" id="PF00294">
    <property type="entry name" value="PfkB"/>
    <property type="match status" value="1"/>
</dbReference>
<dbReference type="GO" id="GO:0016301">
    <property type="term" value="F:kinase activity"/>
    <property type="evidence" value="ECO:0007669"/>
    <property type="project" value="UniProtKB-KW"/>
</dbReference>
<evidence type="ECO:0000313" key="5">
    <source>
        <dbReference type="EMBL" id="PVE69921.1"/>
    </source>
</evidence>
<keyword evidence="1" id="KW-0808">Transferase</keyword>
<dbReference type="InterPro" id="IPR002173">
    <property type="entry name" value="Carboh/pur_kinase_PfkB_CS"/>
</dbReference>
<keyword evidence="2 5" id="KW-0418">Kinase</keyword>